<keyword evidence="7 10" id="KW-0413">Isomerase</keyword>
<comment type="catalytic activity">
    <reaction evidence="1">
        <text>[protein]-peptidylproline (omega=180) = [protein]-peptidylproline (omega=0)</text>
        <dbReference type="Rhea" id="RHEA:16237"/>
        <dbReference type="Rhea" id="RHEA-COMP:10747"/>
        <dbReference type="Rhea" id="RHEA-COMP:10748"/>
        <dbReference type="ChEBI" id="CHEBI:83833"/>
        <dbReference type="ChEBI" id="CHEBI:83834"/>
        <dbReference type="EC" id="5.2.1.8"/>
    </reaction>
</comment>
<evidence type="ECO:0000256" key="7">
    <source>
        <dbReference type="ARBA" id="ARBA00023235"/>
    </source>
</evidence>
<keyword evidence="5" id="KW-0732">Signal</keyword>
<dbReference type="SUPFAM" id="SSF54534">
    <property type="entry name" value="FKBP-like"/>
    <property type="match status" value="1"/>
</dbReference>
<feature type="transmembrane region" description="Helical" evidence="11">
    <location>
        <begin position="7"/>
        <end position="25"/>
    </location>
</feature>
<evidence type="ECO:0000256" key="2">
    <source>
        <dbReference type="ARBA" id="ARBA00007656"/>
    </source>
</evidence>
<comment type="caution">
    <text evidence="13">The sequence shown here is derived from an EMBL/GenBank/DDBJ whole genome shotgun (WGS) entry which is preliminary data.</text>
</comment>
<reference evidence="14" key="1">
    <citation type="submission" date="2015-07" db="EMBL/GenBank/DDBJ databases">
        <title>Whole genome sequence of an Ensifer adhaerens strain isolated from a cave pool in the Wind Cave National Park.</title>
        <authorList>
            <person name="Eng W.W.H."/>
            <person name="Gan H.M."/>
            <person name="Barton H.A."/>
            <person name="Savka M.A."/>
        </authorList>
    </citation>
    <scope>NUCLEOTIDE SEQUENCE [LARGE SCALE GENOMIC DNA]</scope>
    <source>
        <strain evidence="14">SD006</strain>
    </source>
</reference>
<keyword evidence="11" id="KW-0472">Membrane</keyword>
<dbReference type="InterPro" id="IPR050245">
    <property type="entry name" value="PrsA_foldase"/>
</dbReference>
<dbReference type="Pfam" id="PF13145">
    <property type="entry name" value="Rotamase_2"/>
    <property type="match status" value="1"/>
</dbReference>
<proteinExistence type="inferred from homology"/>
<dbReference type="RefSeq" id="WP_053248682.1">
    <property type="nucleotide sequence ID" value="NZ_LGAP01000003.1"/>
</dbReference>
<feature type="domain" description="PpiC" evidence="12">
    <location>
        <begin position="119"/>
        <end position="228"/>
    </location>
</feature>
<gene>
    <name evidence="13" type="ORF">AC244_10170</name>
</gene>
<evidence type="ECO:0000259" key="12">
    <source>
        <dbReference type="PROSITE" id="PS50198"/>
    </source>
</evidence>
<evidence type="ECO:0000256" key="10">
    <source>
        <dbReference type="PROSITE-ProRule" id="PRU00278"/>
    </source>
</evidence>
<dbReference type="InterPro" id="IPR046357">
    <property type="entry name" value="PPIase_dom_sf"/>
</dbReference>
<accession>A0A0L8C050</accession>
<dbReference type="AlphaFoldDB" id="A0A0L8C050"/>
<keyword evidence="11" id="KW-0812">Transmembrane</keyword>
<dbReference type="Gene3D" id="3.10.50.40">
    <property type="match status" value="1"/>
</dbReference>
<dbReference type="PANTHER" id="PTHR47245">
    <property type="entry name" value="PEPTIDYLPROLYL ISOMERASE"/>
    <property type="match status" value="1"/>
</dbReference>
<dbReference type="OrthoDB" id="196786at2"/>
<evidence type="ECO:0000256" key="6">
    <source>
        <dbReference type="ARBA" id="ARBA00023110"/>
    </source>
</evidence>
<evidence type="ECO:0000313" key="13">
    <source>
        <dbReference type="EMBL" id="KOF20223.1"/>
    </source>
</evidence>
<dbReference type="PANTHER" id="PTHR47245:SF1">
    <property type="entry name" value="FOLDASE PROTEIN PRSA"/>
    <property type="match status" value="1"/>
</dbReference>
<name>A0A0L8C050_ENSAD</name>
<evidence type="ECO:0000256" key="3">
    <source>
        <dbReference type="ARBA" id="ARBA00013194"/>
    </source>
</evidence>
<dbReference type="Proteomes" id="UP000037425">
    <property type="component" value="Unassembled WGS sequence"/>
</dbReference>
<dbReference type="GO" id="GO:0003755">
    <property type="term" value="F:peptidyl-prolyl cis-trans isomerase activity"/>
    <property type="evidence" value="ECO:0007669"/>
    <property type="project" value="UniProtKB-KW"/>
</dbReference>
<sequence length="291" mass="33203">MKLLREPLFHFAIGGVALFFAYAWLNDDVGAGDRPEIRIDDGHLRWISETWTNQWQREPSNDELRGLVAEMVKEELLAREARALGLDQDDTIIRRRLAQKMTFLIEDTARLAEPKEQVLREFYEAHLGLFRQSRRISFVHAFFSNSKRPDAAADARRVLAASDGRDDLGIVDQGDQLLVASRLEESSESDIAAQFGPAFARAVVELRPGEWTGPLESAYGLHLVRVSKMAPGEVRPFDKVKADVLEQWREEQRRRYQERYFAELFGKYHIVADERVKALVGPLPGEVEAGQ</sequence>
<evidence type="ECO:0000256" key="8">
    <source>
        <dbReference type="ARBA" id="ARBA00030642"/>
    </source>
</evidence>
<organism evidence="13 14">
    <name type="scientific">Ensifer adhaerens</name>
    <name type="common">Sinorhizobium morelense</name>
    <dbReference type="NCBI Taxonomy" id="106592"/>
    <lineage>
        <taxon>Bacteria</taxon>
        <taxon>Pseudomonadati</taxon>
        <taxon>Pseudomonadota</taxon>
        <taxon>Alphaproteobacteria</taxon>
        <taxon>Hyphomicrobiales</taxon>
        <taxon>Rhizobiaceae</taxon>
        <taxon>Sinorhizobium/Ensifer group</taxon>
        <taxon>Ensifer</taxon>
    </lineage>
</organism>
<dbReference type="InterPro" id="IPR000297">
    <property type="entry name" value="PPIase_PpiC"/>
</dbReference>
<protein>
    <recommendedName>
        <fullName evidence="4">Parvulin-like PPIase</fullName>
        <ecNumber evidence="3">5.2.1.8</ecNumber>
    </recommendedName>
    <alternativeName>
        <fullName evidence="8">Peptidyl-prolyl cis-trans isomerase plp</fullName>
    </alternativeName>
    <alternativeName>
        <fullName evidence="9">Rotamase plp</fullName>
    </alternativeName>
</protein>
<evidence type="ECO:0000256" key="9">
    <source>
        <dbReference type="ARBA" id="ARBA00031484"/>
    </source>
</evidence>
<keyword evidence="11" id="KW-1133">Transmembrane helix</keyword>
<keyword evidence="6 10" id="KW-0697">Rotamase</keyword>
<evidence type="ECO:0000256" key="4">
    <source>
        <dbReference type="ARBA" id="ARBA00018370"/>
    </source>
</evidence>
<dbReference type="PATRIC" id="fig|106592.7.peg.4805"/>
<evidence type="ECO:0000256" key="1">
    <source>
        <dbReference type="ARBA" id="ARBA00000971"/>
    </source>
</evidence>
<dbReference type="EC" id="5.2.1.8" evidence="3"/>
<dbReference type="EMBL" id="LGAP01000003">
    <property type="protein sequence ID" value="KOF20223.1"/>
    <property type="molecule type" value="Genomic_DNA"/>
</dbReference>
<comment type="similarity">
    <text evidence="2">Belongs to the PpiC/parvulin rotamase family.</text>
</comment>
<evidence type="ECO:0000256" key="5">
    <source>
        <dbReference type="ARBA" id="ARBA00022729"/>
    </source>
</evidence>
<evidence type="ECO:0000313" key="14">
    <source>
        <dbReference type="Proteomes" id="UP000037425"/>
    </source>
</evidence>
<dbReference type="PROSITE" id="PS50198">
    <property type="entry name" value="PPIC_PPIASE_2"/>
    <property type="match status" value="1"/>
</dbReference>
<evidence type="ECO:0000256" key="11">
    <source>
        <dbReference type="SAM" id="Phobius"/>
    </source>
</evidence>